<feature type="transmembrane region" description="Helical" evidence="1">
    <location>
        <begin position="176"/>
        <end position="195"/>
    </location>
</feature>
<reference evidence="2" key="1">
    <citation type="submission" date="2019-11" db="EMBL/GenBank/DDBJ databases">
        <authorList>
            <person name="Feng L."/>
        </authorList>
    </citation>
    <scope>NUCLEOTIDE SEQUENCE</scope>
    <source>
        <strain evidence="2">FmagnaLFYP121</strain>
    </source>
</reference>
<keyword evidence="1" id="KW-1133">Transmembrane helix</keyword>
<evidence type="ECO:0000313" key="2">
    <source>
        <dbReference type="EMBL" id="VYT68340.1"/>
    </source>
</evidence>
<name>A0A6N2YRT1_FINMA</name>
<keyword evidence="1" id="KW-0472">Membrane</keyword>
<organism evidence="2">
    <name type="scientific">Finegoldia magna</name>
    <name type="common">Peptostreptococcus magnus</name>
    <dbReference type="NCBI Taxonomy" id="1260"/>
    <lineage>
        <taxon>Bacteria</taxon>
        <taxon>Bacillati</taxon>
        <taxon>Bacillota</taxon>
        <taxon>Tissierellia</taxon>
        <taxon>Tissierellales</taxon>
        <taxon>Peptoniphilaceae</taxon>
        <taxon>Finegoldia</taxon>
    </lineage>
</organism>
<feature type="transmembrane region" description="Helical" evidence="1">
    <location>
        <begin position="144"/>
        <end position="164"/>
    </location>
</feature>
<sequence>MKKQNSKQSKSIKQVEENNEKLFNSKLTDTEKERIRQYIDKNIGQLKERFCPHEFFELVNEYQKEAFSNKEIKRIRRKYKRNKLNIFEDKYIDLYEEYFYKSKYFMYYFKTKIKKNYFDKTAQQLYEDYKYGFELNIEIRSKTLSYIFTFIGGIFTQFIVGLFGDDKVINVRGEIIILYSIFVILVTIITLSREFEKNAYDTRLFKKLLQDEFDNN</sequence>
<dbReference type="AlphaFoldDB" id="A0A6N2YRT1"/>
<evidence type="ECO:0000256" key="1">
    <source>
        <dbReference type="SAM" id="Phobius"/>
    </source>
</evidence>
<proteinExistence type="predicted"/>
<dbReference type="EMBL" id="CACRTP010000004">
    <property type="protein sequence ID" value="VYT68340.1"/>
    <property type="molecule type" value="Genomic_DNA"/>
</dbReference>
<gene>
    <name evidence="2" type="ORF">FMLFYP121_00291</name>
</gene>
<dbReference type="RefSeq" id="WP_156849636.1">
    <property type="nucleotide sequence ID" value="NZ_CACRTP010000004.1"/>
</dbReference>
<protein>
    <submittedName>
        <fullName evidence="2">Uncharacterized protein</fullName>
    </submittedName>
</protein>
<keyword evidence="1" id="KW-0812">Transmembrane</keyword>
<accession>A0A6N2YRT1</accession>